<keyword evidence="1" id="KW-0812">Transmembrane</keyword>
<dbReference type="AlphaFoldDB" id="A0AAD7CZF8"/>
<evidence type="ECO:0000256" key="1">
    <source>
        <dbReference type="SAM" id="Phobius"/>
    </source>
</evidence>
<organism evidence="3 4">
    <name type="scientific">Mycena rosella</name>
    <name type="common">Pink bonnet</name>
    <name type="synonym">Agaricus rosellus</name>
    <dbReference type="NCBI Taxonomy" id="1033263"/>
    <lineage>
        <taxon>Eukaryota</taxon>
        <taxon>Fungi</taxon>
        <taxon>Dikarya</taxon>
        <taxon>Basidiomycota</taxon>
        <taxon>Agaricomycotina</taxon>
        <taxon>Agaricomycetes</taxon>
        <taxon>Agaricomycetidae</taxon>
        <taxon>Agaricales</taxon>
        <taxon>Marasmiineae</taxon>
        <taxon>Mycenaceae</taxon>
        <taxon>Mycena</taxon>
    </lineage>
</organism>
<feature type="transmembrane region" description="Helical" evidence="1">
    <location>
        <begin position="161"/>
        <end position="185"/>
    </location>
</feature>
<feature type="transmembrane region" description="Helical" evidence="1">
    <location>
        <begin position="114"/>
        <end position="136"/>
    </location>
</feature>
<keyword evidence="4" id="KW-1185">Reference proteome</keyword>
<keyword evidence="1" id="KW-0472">Membrane</keyword>
<accession>A0AAD7CZF8</accession>
<feature type="transmembrane region" description="Helical" evidence="1">
    <location>
        <begin position="88"/>
        <end position="107"/>
    </location>
</feature>
<name>A0AAD7CZF8_MYCRO</name>
<sequence>MSNDSSVTEFRHVVNAAQQLIPTTGTTSVLIWDWLSCLPQEWRTIWKSKASWSPIKILYCVVRYYTLVVLVGFFASWSESSCARYVRVLPGIAVLIDLSIELIYALYGCDRKIGMFLVALIAGFLGVMIAVPILAFDYTRLPSWPGPCIVTGKPSIAGPKFIIAFYAAPMTLDMVMTAMTVYKVIQQNRNGGSSSLMNRIVRDGLLYFFAITSLNMINVIFFIQGDTLIEAINAPMSIQISSVLCCRLILNLRDQTSPRMSVKKFSNTRGRWVTDIINENSVADAQDTIRFSTRSRERTLHGSTEFESTTTDGTYFIWEWRPYTFADRGRFSGIVVHFEQDGHSDNHGWKTEDNSSIVALSIV</sequence>
<gene>
    <name evidence="3" type="ORF">B0H17DRAFT_1162112</name>
</gene>
<dbReference type="EMBL" id="JARKIE010000174">
    <property type="protein sequence ID" value="KAJ7671220.1"/>
    <property type="molecule type" value="Genomic_DNA"/>
</dbReference>
<feature type="transmembrane region" description="Helical" evidence="1">
    <location>
        <begin position="205"/>
        <end position="225"/>
    </location>
</feature>
<protein>
    <recommendedName>
        <fullName evidence="2">DUF6533 domain-containing protein</fullName>
    </recommendedName>
</protein>
<evidence type="ECO:0000313" key="4">
    <source>
        <dbReference type="Proteomes" id="UP001221757"/>
    </source>
</evidence>
<evidence type="ECO:0000259" key="2">
    <source>
        <dbReference type="Pfam" id="PF20151"/>
    </source>
</evidence>
<reference evidence="3" key="1">
    <citation type="submission" date="2023-03" db="EMBL/GenBank/DDBJ databases">
        <title>Massive genome expansion in bonnet fungi (Mycena s.s.) driven by repeated elements and novel gene families across ecological guilds.</title>
        <authorList>
            <consortium name="Lawrence Berkeley National Laboratory"/>
            <person name="Harder C.B."/>
            <person name="Miyauchi S."/>
            <person name="Viragh M."/>
            <person name="Kuo A."/>
            <person name="Thoen E."/>
            <person name="Andreopoulos B."/>
            <person name="Lu D."/>
            <person name="Skrede I."/>
            <person name="Drula E."/>
            <person name="Henrissat B."/>
            <person name="Morin E."/>
            <person name="Kohler A."/>
            <person name="Barry K."/>
            <person name="LaButti K."/>
            <person name="Morin E."/>
            <person name="Salamov A."/>
            <person name="Lipzen A."/>
            <person name="Mereny Z."/>
            <person name="Hegedus B."/>
            <person name="Baldrian P."/>
            <person name="Stursova M."/>
            <person name="Weitz H."/>
            <person name="Taylor A."/>
            <person name="Grigoriev I.V."/>
            <person name="Nagy L.G."/>
            <person name="Martin F."/>
            <person name="Kauserud H."/>
        </authorList>
    </citation>
    <scope>NUCLEOTIDE SEQUENCE</scope>
    <source>
        <strain evidence="3">CBHHK067</strain>
    </source>
</reference>
<feature type="domain" description="DUF6533" evidence="2">
    <location>
        <begin position="26"/>
        <end position="68"/>
    </location>
</feature>
<comment type="caution">
    <text evidence="3">The sequence shown here is derived from an EMBL/GenBank/DDBJ whole genome shotgun (WGS) entry which is preliminary data.</text>
</comment>
<keyword evidence="1" id="KW-1133">Transmembrane helix</keyword>
<proteinExistence type="predicted"/>
<feature type="transmembrane region" description="Helical" evidence="1">
    <location>
        <begin position="57"/>
        <end position="76"/>
    </location>
</feature>
<dbReference type="Proteomes" id="UP001221757">
    <property type="component" value="Unassembled WGS sequence"/>
</dbReference>
<dbReference type="Pfam" id="PF20151">
    <property type="entry name" value="DUF6533"/>
    <property type="match status" value="1"/>
</dbReference>
<dbReference type="InterPro" id="IPR045340">
    <property type="entry name" value="DUF6533"/>
</dbReference>
<evidence type="ECO:0000313" key="3">
    <source>
        <dbReference type="EMBL" id="KAJ7671220.1"/>
    </source>
</evidence>